<organism evidence="2 3">
    <name type="scientific">Vibrio maritimus</name>
    <dbReference type="NCBI Taxonomy" id="990268"/>
    <lineage>
        <taxon>Bacteria</taxon>
        <taxon>Pseudomonadati</taxon>
        <taxon>Pseudomonadota</taxon>
        <taxon>Gammaproteobacteria</taxon>
        <taxon>Vibrionales</taxon>
        <taxon>Vibrionaceae</taxon>
        <taxon>Vibrio</taxon>
    </lineage>
</organism>
<keyword evidence="1" id="KW-0812">Transmembrane</keyword>
<dbReference type="AlphaFoldDB" id="A0A090RVG7"/>
<name>A0A090RVG7_9VIBR</name>
<accession>A0A090RVG7</accession>
<proteinExistence type="predicted"/>
<keyword evidence="1" id="KW-0472">Membrane</keyword>
<protein>
    <submittedName>
        <fullName evidence="2">Uncharacterized protein</fullName>
    </submittedName>
</protein>
<evidence type="ECO:0000256" key="1">
    <source>
        <dbReference type="SAM" id="Phobius"/>
    </source>
</evidence>
<feature type="transmembrane region" description="Helical" evidence="1">
    <location>
        <begin position="25"/>
        <end position="42"/>
    </location>
</feature>
<keyword evidence="3" id="KW-1185">Reference proteome</keyword>
<sequence>MVLLSLLLFGTIITSFYLFDRIIERVVFVVVSHVASVALSAFKIRHFLETQ</sequence>
<dbReference type="STRING" id="990268.JCM19235_2709"/>
<reference evidence="2 3" key="2">
    <citation type="submission" date="2014-09" db="EMBL/GenBank/DDBJ databases">
        <authorList>
            <consortium name="NBRP consortium"/>
            <person name="Sawabe T."/>
            <person name="Meirelles P."/>
            <person name="Nakanishi M."/>
            <person name="Sayaka M."/>
            <person name="Hattori M."/>
            <person name="Ohkuma M."/>
        </authorList>
    </citation>
    <scope>NUCLEOTIDE SEQUENCE [LARGE SCALE GENOMIC DNA]</scope>
    <source>
        <strain evidence="3">JCM19235</strain>
    </source>
</reference>
<dbReference type="Proteomes" id="UP000029228">
    <property type="component" value="Unassembled WGS sequence"/>
</dbReference>
<dbReference type="EMBL" id="BBMR01000003">
    <property type="protein sequence ID" value="GAL19286.1"/>
    <property type="molecule type" value="Genomic_DNA"/>
</dbReference>
<comment type="caution">
    <text evidence="2">The sequence shown here is derived from an EMBL/GenBank/DDBJ whole genome shotgun (WGS) entry which is preliminary data.</text>
</comment>
<gene>
    <name evidence="2" type="ORF">JCM19235_2709</name>
</gene>
<keyword evidence="1" id="KW-1133">Transmembrane helix</keyword>
<reference evidence="2 3" key="1">
    <citation type="submission" date="2014-09" db="EMBL/GenBank/DDBJ databases">
        <title>Vibrio maritimus JCM 19235. (C45) whole genome shotgun sequence.</title>
        <authorList>
            <person name="Sawabe T."/>
            <person name="Meirelles P."/>
            <person name="Nakanishi M."/>
            <person name="Sayaka M."/>
            <person name="Hattori M."/>
            <person name="Ohkuma M."/>
        </authorList>
    </citation>
    <scope>NUCLEOTIDE SEQUENCE [LARGE SCALE GENOMIC DNA]</scope>
    <source>
        <strain evidence="3">JCM19235</strain>
    </source>
</reference>
<evidence type="ECO:0000313" key="3">
    <source>
        <dbReference type="Proteomes" id="UP000029228"/>
    </source>
</evidence>
<evidence type="ECO:0000313" key="2">
    <source>
        <dbReference type="EMBL" id="GAL19286.1"/>
    </source>
</evidence>